<proteinExistence type="predicted"/>
<feature type="compositionally biased region" description="Polar residues" evidence="1">
    <location>
        <begin position="33"/>
        <end position="66"/>
    </location>
</feature>
<evidence type="ECO:0000313" key="2">
    <source>
        <dbReference type="EMBL" id="TNN64969.1"/>
    </source>
</evidence>
<dbReference type="EMBL" id="SRLO01000243">
    <property type="protein sequence ID" value="TNN64969.1"/>
    <property type="molecule type" value="Genomic_DNA"/>
</dbReference>
<gene>
    <name evidence="2" type="ORF">EYF80_024853</name>
</gene>
<dbReference type="AlphaFoldDB" id="A0A4Z2HGH4"/>
<dbReference type="Proteomes" id="UP000314294">
    <property type="component" value="Unassembled WGS sequence"/>
</dbReference>
<keyword evidence="3" id="KW-1185">Reference proteome</keyword>
<comment type="caution">
    <text evidence="2">The sequence shown here is derived from an EMBL/GenBank/DDBJ whole genome shotgun (WGS) entry which is preliminary data.</text>
</comment>
<sequence length="91" mass="10321">MNRTDRDFLLQTRKQAVICTRSPRPRPHRGSSTQLSQYNQSTLSQYNQSTLSQYNQSTLSQYNKSTRPLCPSRPSPLSLIPVDPVHSASSQ</sequence>
<reference evidence="2 3" key="1">
    <citation type="submission" date="2019-03" db="EMBL/GenBank/DDBJ databases">
        <title>First draft genome of Liparis tanakae, snailfish: a comprehensive survey of snailfish specific genes.</title>
        <authorList>
            <person name="Kim W."/>
            <person name="Song I."/>
            <person name="Jeong J.-H."/>
            <person name="Kim D."/>
            <person name="Kim S."/>
            <person name="Ryu S."/>
            <person name="Song J.Y."/>
            <person name="Lee S.K."/>
        </authorList>
    </citation>
    <scope>NUCLEOTIDE SEQUENCE [LARGE SCALE GENOMIC DNA]</scope>
    <source>
        <tissue evidence="2">Muscle</tissue>
    </source>
</reference>
<evidence type="ECO:0000256" key="1">
    <source>
        <dbReference type="SAM" id="MobiDB-lite"/>
    </source>
</evidence>
<organism evidence="2 3">
    <name type="scientific">Liparis tanakae</name>
    <name type="common">Tanaka's snailfish</name>
    <dbReference type="NCBI Taxonomy" id="230148"/>
    <lineage>
        <taxon>Eukaryota</taxon>
        <taxon>Metazoa</taxon>
        <taxon>Chordata</taxon>
        <taxon>Craniata</taxon>
        <taxon>Vertebrata</taxon>
        <taxon>Euteleostomi</taxon>
        <taxon>Actinopterygii</taxon>
        <taxon>Neopterygii</taxon>
        <taxon>Teleostei</taxon>
        <taxon>Neoteleostei</taxon>
        <taxon>Acanthomorphata</taxon>
        <taxon>Eupercaria</taxon>
        <taxon>Perciformes</taxon>
        <taxon>Cottioidei</taxon>
        <taxon>Cottales</taxon>
        <taxon>Liparidae</taxon>
        <taxon>Liparis</taxon>
    </lineage>
</organism>
<accession>A0A4Z2HGH4</accession>
<protein>
    <submittedName>
        <fullName evidence="2">Uncharacterized protein</fullName>
    </submittedName>
</protein>
<feature type="compositionally biased region" description="Low complexity" evidence="1">
    <location>
        <begin position="68"/>
        <end position="81"/>
    </location>
</feature>
<feature type="region of interest" description="Disordered" evidence="1">
    <location>
        <begin position="1"/>
        <end position="91"/>
    </location>
</feature>
<name>A0A4Z2HGH4_9TELE</name>
<evidence type="ECO:0000313" key="3">
    <source>
        <dbReference type="Proteomes" id="UP000314294"/>
    </source>
</evidence>